<reference evidence="17 18" key="1">
    <citation type="journal article" date="2018" name="Syst. Appl. Microbiol.">
        <title>Abditibacterium utsteinense sp. nov., the first cultivated member of candidate phylum FBP, isolated from ice-free Antarctic soil samples.</title>
        <authorList>
            <person name="Tahon G."/>
            <person name="Tytgat B."/>
            <person name="Lebbe L."/>
            <person name="Carlier A."/>
            <person name="Willems A."/>
        </authorList>
    </citation>
    <scope>NUCLEOTIDE SEQUENCE [LARGE SCALE GENOMIC DNA]</scope>
    <source>
        <strain evidence="17 18">LMG 29911</strain>
    </source>
</reference>
<evidence type="ECO:0000256" key="3">
    <source>
        <dbReference type="ARBA" id="ARBA00012584"/>
    </source>
</evidence>
<comment type="subcellular location">
    <subcellularLocation>
        <location evidence="1 13">Cytoplasm</location>
    </subcellularLocation>
</comment>
<feature type="binding site" evidence="14">
    <location>
        <position position="57"/>
    </location>
    <ligand>
        <name>ATP</name>
        <dbReference type="ChEBI" id="CHEBI:30616"/>
    </ligand>
</feature>
<dbReference type="PROSITE" id="PS51163">
    <property type="entry name" value="YRDC"/>
    <property type="match status" value="1"/>
</dbReference>
<dbReference type="FunFam" id="3.90.870.10:FF:000009">
    <property type="entry name" value="Threonylcarbamoyl-AMP synthase, putative"/>
    <property type="match status" value="1"/>
</dbReference>
<dbReference type="InterPro" id="IPR038385">
    <property type="entry name" value="Sua5/YwlC_C"/>
</dbReference>
<evidence type="ECO:0000256" key="6">
    <source>
        <dbReference type="ARBA" id="ARBA00022679"/>
    </source>
</evidence>
<dbReference type="InParanoid" id="A0A2S8STI2"/>
<feature type="domain" description="YrdC-like" evidence="16">
    <location>
        <begin position="8"/>
        <end position="193"/>
    </location>
</feature>
<keyword evidence="6 13" id="KW-0808">Transferase</keyword>
<comment type="similarity">
    <text evidence="2 13">Belongs to the SUA5 family.</text>
</comment>
<evidence type="ECO:0000256" key="4">
    <source>
        <dbReference type="ARBA" id="ARBA00015492"/>
    </source>
</evidence>
<feature type="binding site" evidence="14">
    <location>
        <position position="189"/>
    </location>
    <ligand>
        <name>ATP</name>
        <dbReference type="ChEBI" id="CHEBI:30616"/>
    </ligand>
</feature>
<dbReference type="InterPro" id="IPR050156">
    <property type="entry name" value="TC-AMP_synthase_SUA5"/>
</dbReference>
<dbReference type="SUPFAM" id="SSF55821">
    <property type="entry name" value="YrdC/RibB"/>
    <property type="match status" value="1"/>
</dbReference>
<evidence type="ECO:0000256" key="10">
    <source>
        <dbReference type="ARBA" id="ARBA00022840"/>
    </source>
</evidence>
<dbReference type="Pfam" id="PF01300">
    <property type="entry name" value="Sua5_yciO_yrdC"/>
    <property type="match status" value="1"/>
</dbReference>
<dbReference type="EC" id="2.7.7.87" evidence="3 13"/>
<evidence type="ECO:0000256" key="14">
    <source>
        <dbReference type="PIRSR" id="PIRSR004930-1"/>
    </source>
</evidence>
<dbReference type="InterPro" id="IPR005145">
    <property type="entry name" value="Sua5_C"/>
</dbReference>
<dbReference type="Proteomes" id="UP000237684">
    <property type="component" value="Unassembled WGS sequence"/>
</dbReference>
<feature type="binding site" evidence="14">
    <location>
        <position position="112"/>
    </location>
    <ligand>
        <name>ATP</name>
        <dbReference type="ChEBI" id="CHEBI:30616"/>
    </ligand>
</feature>
<dbReference type="Pfam" id="PF03481">
    <property type="entry name" value="Sua5_C"/>
    <property type="match status" value="1"/>
</dbReference>
<evidence type="ECO:0000256" key="9">
    <source>
        <dbReference type="ARBA" id="ARBA00022741"/>
    </source>
</evidence>
<dbReference type="RefSeq" id="WP_105483577.1">
    <property type="nucleotide sequence ID" value="NZ_NIGF01000007.1"/>
</dbReference>
<evidence type="ECO:0000256" key="7">
    <source>
        <dbReference type="ARBA" id="ARBA00022694"/>
    </source>
</evidence>
<dbReference type="PANTHER" id="PTHR17490:SF16">
    <property type="entry name" value="THREONYLCARBAMOYL-AMP SYNTHASE"/>
    <property type="match status" value="1"/>
</dbReference>
<dbReference type="PANTHER" id="PTHR17490">
    <property type="entry name" value="SUA5"/>
    <property type="match status" value="1"/>
</dbReference>
<dbReference type="PIRSF" id="PIRSF004930">
    <property type="entry name" value="Tln_factor_SUA5"/>
    <property type="match status" value="1"/>
</dbReference>
<name>A0A2S8STI2_9BACT</name>
<evidence type="ECO:0000256" key="2">
    <source>
        <dbReference type="ARBA" id="ARBA00007663"/>
    </source>
</evidence>
<dbReference type="GO" id="GO:0000049">
    <property type="term" value="F:tRNA binding"/>
    <property type="evidence" value="ECO:0007669"/>
    <property type="project" value="TreeGrafter"/>
</dbReference>
<dbReference type="InterPro" id="IPR010923">
    <property type="entry name" value="T(6)A37_SUA5"/>
</dbReference>
<feature type="binding site" evidence="14">
    <location>
        <position position="146"/>
    </location>
    <ligand>
        <name>ATP</name>
        <dbReference type="ChEBI" id="CHEBI:30616"/>
    </ligand>
</feature>
<accession>A0A2S8STI2</accession>
<feature type="binding site" evidence="14">
    <location>
        <position position="30"/>
    </location>
    <ligand>
        <name>L-threonine</name>
        <dbReference type="ChEBI" id="CHEBI:57926"/>
    </ligand>
</feature>
<dbReference type="GO" id="GO:0005737">
    <property type="term" value="C:cytoplasm"/>
    <property type="evidence" value="ECO:0007669"/>
    <property type="project" value="UniProtKB-SubCell"/>
</dbReference>
<proteinExistence type="inferred from homology"/>
<evidence type="ECO:0000256" key="8">
    <source>
        <dbReference type="ARBA" id="ARBA00022695"/>
    </source>
</evidence>
<comment type="catalytic activity">
    <reaction evidence="12 13">
        <text>L-threonine + hydrogencarbonate + ATP = L-threonylcarbamoyladenylate + diphosphate + H2O</text>
        <dbReference type="Rhea" id="RHEA:36407"/>
        <dbReference type="ChEBI" id="CHEBI:15377"/>
        <dbReference type="ChEBI" id="CHEBI:17544"/>
        <dbReference type="ChEBI" id="CHEBI:30616"/>
        <dbReference type="ChEBI" id="CHEBI:33019"/>
        <dbReference type="ChEBI" id="CHEBI:57926"/>
        <dbReference type="ChEBI" id="CHEBI:73682"/>
        <dbReference type="EC" id="2.7.7.87"/>
    </reaction>
</comment>
<evidence type="ECO:0000256" key="13">
    <source>
        <dbReference type="PIRNR" id="PIRNR004930"/>
    </source>
</evidence>
<dbReference type="Gene3D" id="3.40.50.11030">
    <property type="entry name" value="Threonylcarbamoyl-AMP synthase, C-terminal domain"/>
    <property type="match status" value="1"/>
</dbReference>
<feature type="binding site" evidence="14">
    <location>
        <position position="116"/>
    </location>
    <ligand>
        <name>L-threonine</name>
        <dbReference type="ChEBI" id="CHEBI:57926"/>
    </ligand>
</feature>
<keyword evidence="9 13" id="KW-0547">Nucleotide-binding</keyword>
<feature type="binding site" evidence="14">
    <location>
        <position position="53"/>
    </location>
    <ligand>
        <name>ATP</name>
        <dbReference type="ChEBI" id="CHEBI:30616"/>
    </ligand>
</feature>
<sequence length="347" mass="36896">MPIFPSDTRHIERAARHLRAGELVAFPTETVYGLGANALDEAAVAKIYRAKGRPAFNPLIVHVADARAARELVSVWNPRAEKLANAFWPGPLTLILPKISAIPDLVSAGLGTVALRVPSASIAQKLLRAAQIPLAAPSANASGEISPTRASHVAQSLGEEIWVLDGGACEVGIESTVVDISGPHSSILRPGNISERQIAAVIGPLTAPSLDSENHDAPRPSPGMLLRHYAPRARLQLFSNLSEAHFHAVALQAQKIGVVAFSPTRLDACCEIILPLDAALYAREIYAALRQLDGSEPLSDCDLILVEEPPRLAAWSGVRDRLKRAARDSSSHAPTISSSAQTSQEAL</sequence>
<comment type="function">
    <text evidence="13">Required for the formation of a threonylcarbamoyl group on adenosine at position 37 (t(6)A37) in tRNAs that read codons beginning with adenine.</text>
</comment>
<dbReference type="GO" id="GO:0006450">
    <property type="term" value="P:regulation of translational fidelity"/>
    <property type="evidence" value="ECO:0007669"/>
    <property type="project" value="TreeGrafter"/>
</dbReference>
<evidence type="ECO:0000256" key="12">
    <source>
        <dbReference type="ARBA" id="ARBA00048366"/>
    </source>
</evidence>
<dbReference type="FunCoup" id="A0A2S8STI2">
    <property type="interactions" value="386"/>
</dbReference>
<protein>
    <recommendedName>
        <fullName evidence="4 13">Threonylcarbamoyl-AMP synthase</fullName>
        <shortName evidence="13">TC-AMP synthase</shortName>
        <ecNumber evidence="3 13">2.7.7.87</ecNumber>
    </recommendedName>
    <alternativeName>
        <fullName evidence="11 13">L-threonylcarbamoyladenylate synthase</fullName>
    </alternativeName>
</protein>
<feature type="binding site" evidence="14">
    <location>
        <position position="175"/>
    </location>
    <ligand>
        <name>L-threonine</name>
        <dbReference type="ChEBI" id="CHEBI:57926"/>
    </ligand>
</feature>
<dbReference type="OrthoDB" id="9814580at2"/>
<dbReference type="GO" id="GO:0008033">
    <property type="term" value="P:tRNA processing"/>
    <property type="evidence" value="ECO:0007669"/>
    <property type="project" value="UniProtKB-KW"/>
</dbReference>
<dbReference type="Gene3D" id="3.90.870.10">
    <property type="entry name" value="DHBP synthase"/>
    <property type="match status" value="1"/>
</dbReference>
<keyword evidence="8 13" id="KW-0548">Nucleotidyltransferase</keyword>
<feature type="binding site" evidence="14">
    <location>
        <position position="136"/>
    </location>
    <ligand>
        <name>L-threonine</name>
        <dbReference type="ChEBI" id="CHEBI:57926"/>
    </ligand>
</feature>
<evidence type="ECO:0000256" key="15">
    <source>
        <dbReference type="SAM" id="MobiDB-lite"/>
    </source>
</evidence>
<evidence type="ECO:0000259" key="16">
    <source>
        <dbReference type="PROSITE" id="PS51163"/>
    </source>
</evidence>
<feature type="binding site" evidence="14">
    <location>
        <position position="138"/>
    </location>
    <ligand>
        <name>ATP</name>
        <dbReference type="ChEBI" id="CHEBI:30616"/>
    </ligand>
</feature>
<dbReference type="AlphaFoldDB" id="A0A2S8STI2"/>
<feature type="region of interest" description="Disordered" evidence="15">
    <location>
        <begin position="326"/>
        <end position="347"/>
    </location>
</feature>
<organism evidence="17 18">
    <name type="scientific">Abditibacterium utsteinense</name>
    <dbReference type="NCBI Taxonomy" id="1960156"/>
    <lineage>
        <taxon>Bacteria</taxon>
        <taxon>Pseudomonadati</taxon>
        <taxon>Abditibacteriota</taxon>
        <taxon>Abditibacteriia</taxon>
        <taxon>Abditibacteriales</taxon>
        <taxon>Abditibacteriaceae</taxon>
        <taxon>Abditibacterium</taxon>
    </lineage>
</organism>
<keyword evidence="7 13" id="KW-0819">tRNA processing</keyword>
<keyword evidence="10 13" id="KW-0067">ATP-binding</keyword>
<evidence type="ECO:0000256" key="1">
    <source>
        <dbReference type="ARBA" id="ARBA00004496"/>
    </source>
</evidence>
<feature type="binding site" evidence="14">
    <location>
        <position position="229"/>
    </location>
    <ligand>
        <name>ATP</name>
        <dbReference type="ChEBI" id="CHEBI:30616"/>
    </ligand>
</feature>
<keyword evidence="18" id="KW-1185">Reference proteome</keyword>
<keyword evidence="5 13" id="KW-0963">Cytoplasm</keyword>
<dbReference type="NCBIfam" id="TIGR00057">
    <property type="entry name" value="L-threonylcarbamoyladenylate synthase"/>
    <property type="match status" value="1"/>
</dbReference>
<dbReference type="GO" id="GO:0003725">
    <property type="term" value="F:double-stranded RNA binding"/>
    <property type="evidence" value="ECO:0007669"/>
    <property type="project" value="UniProtKB-UniRule"/>
</dbReference>
<dbReference type="InterPro" id="IPR017945">
    <property type="entry name" value="DHBP_synth_RibB-like_a/b_dom"/>
</dbReference>
<dbReference type="EMBL" id="NIGF01000007">
    <property type="protein sequence ID" value="PQV64112.1"/>
    <property type="molecule type" value="Genomic_DNA"/>
</dbReference>
<dbReference type="GO" id="GO:0005524">
    <property type="term" value="F:ATP binding"/>
    <property type="evidence" value="ECO:0007669"/>
    <property type="project" value="UniProtKB-UniRule"/>
</dbReference>
<evidence type="ECO:0000313" key="18">
    <source>
        <dbReference type="Proteomes" id="UP000237684"/>
    </source>
</evidence>
<evidence type="ECO:0000256" key="11">
    <source>
        <dbReference type="ARBA" id="ARBA00029774"/>
    </source>
</evidence>
<evidence type="ECO:0000313" key="17">
    <source>
        <dbReference type="EMBL" id="PQV64112.1"/>
    </source>
</evidence>
<comment type="caution">
    <text evidence="17">The sequence shown here is derived from an EMBL/GenBank/DDBJ whole genome shotgun (WGS) entry which is preliminary data.</text>
</comment>
<dbReference type="InterPro" id="IPR006070">
    <property type="entry name" value="Sua5-like_dom"/>
</dbReference>
<dbReference type="GO" id="GO:0061710">
    <property type="term" value="F:L-threonylcarbamoyladenylate synthase"/>
    <property type="evidence" value="ECO:0007669"/>
    <property type="project" value="UniProtKB-EC"/>
</dbReference>
<feature type="binding site" evidence="14">
    <location>
        <position position="62"/>
    </location>
    <ligand>
        <name>L-threonine</name>
        <dbReference type="ChEBI" id="CHEBI:57926"/>
    </ligand>
</feature>
<gene>
    <name evidence="17" type="ORF">B1R32_107137</name>
</gene>
<evidence type="ECO:0000256" key="5">
    <source>
        <dbReference type="ARBA" id="ARBA00022490"/>
    </source>
</evidence>